<sequence>MSVLDLKVNKTNILNWTKVGKSTAKRQVTKTSLKLVKLKLLEHLSSSKVAYDCLIPSDHQEEPESKLTPIYGTDFARTRPRQRLSPKLTRGRNMFPPSPRLLTFCKHCNKKILHKHPQSNIASDEAFPTED</sequence>
<feature type="region of interest" description="Disordered" evidence="1">
    <location>
        <begin position="63"/>
        <end position="95"/>
    </location>
</feature>
<evidence type="ECO:0000313" key="2">
    <source>
        <dbReference type="EMBL" id="GFQ90437.1"/>
    </source>
</evidence>
<dbReference type="EMBL" id="BMAO01033568">
    <property type="protein sequence ID" value="GFQ90437.1"/>
    <property type="molecule type" value="Genomic_DNA"/>
</dbReference>
<dbReference type="AlphaFoldDB" id="A0A8X6I9Y7"/>
<evidence type="ECO:0000256" key="1">
    <source>
        <dbReference type="SAM" id="MobiDB-lite"/>
    </source>
</evidence>
<dbReference type="Proteomes" id="UP000887116">
    <property type="component" value="Unassembled WGS sequence"/>
</dbReference>
<proteinExistence type="predicted"/>
<protein>
    <submittedName>
        <fullName evidence="2">Uncharacterized protein</fullName>
    </submittedName>
</protein>
<name>A0A8X6I9Y7_TRICU</name>
<gene>
    <name evidence="2" type="ORF">TNCT_268201</name>
</gene>
<reference evidence="2" key="1">
    <citation type="submission" date="2020-07" db="EMBL/GenBank/DDBJ databases">
        <title>Multicomponent nature underlies the extraordinary mechanical properties of spider dragline silk.</title>
        <authorList>
            <person name="Kono N."/>
            <person name="Nakamura H."/>
            <person name="Mori M."/>
            <person name="Yoshida Y."/>
            <person name="Ohtoshi R."/>
            <person name="Malay A.D."/>
            <person name="Moran D.A.P."/>
            <person name="Tomita M."/>
            <person name="Numata K."/>
            <person name="Arakawa K."/>
        </authorList>
    </citation>
    <scope>NUCLEOTIDE SEQUENCE</scope>
</reference>
<keyword evidence="3" id="KW-1185">Reference proteome</keyword>
<organism evidence="2 3">
    <name type="scientific">Trichonephila clavata</name>
    <name type="common">Joro spider</name>
    <name type="synonym">Nephila clavata</name>
    <dbReference type="NCBI Taxonomy" id="2740835"/>
    <lineage>
        <taxon>Eukaryota</taxon>
        <taxon>Metazoa</taxon>
        <taxon>Ecdysozoa</taxon>
        <taxon>Arthropoda</taxon>
        <taxon>Chelicerata</taxon>
        <taxon>Arachnida</taxon>
        <taxon>Araneae</taxon>
        <taxon>Araneomorphae</taxon>
        <taxon>Entelegynae</taxon>
        <taxon>Araneoidea</taxon>
        <taxon>Nephilidae</taxon>
        <taxon>Trichonephila</taxon>
    </lineage>
</organism>
<accession>A0A8X6I9Y7</accession>
<comment type="caution">
    <text evidence="2">The sequence shown here is derived from an EMBL/GenBank/DDBJ whole genome shotgun (WGS) entry which is preliminary data.</text>
</comment>
<evidence type="ECO:0000313" key="3">
    <source>
        <dbReference type="Proteomes" id="UP000887116"/>
    </source>
</evidence>